<accession>A0A7X9NNL6</accession>
<evidence type="ECO:0000259" key="2">
    <source>
        <dbReference type="Pfam" id="PF03703"/>
    </source>
</evidence>
<reference evidence="3 4" key="1">
    <citation type="submission" date="2020-04" db="EMBL/GenBank/DDBJ databases">
        <authorList>
            <person name="Hitch T.C.A."/>
            <person name="Wylensek D."/>
            <person name="Clavel T."/>
        </authorList>
    </citation>
    <scope>NUCLEOTIDE SEQUENCE [LARGE SCALE GENOMIC DNA]</scope>
    <source>
        <strain evidence="3 4">WCA-380-WT-3C</strain>
    </source>
</reference>
<protein>
    <submittedName>
        <fullName evidence="3">PH domain-containing protein</fullName>
    </submittedName>
</protein>
<feature type="transmembrane region" description="Helical" evidence="1">
    <location>
        <begin position="36"/>
        <end position="56"/>
    </location>
</feature>
<keyword evidence="1" id="KW-0812">Transmembrane</keyword>
<organism evidence="3 4">
    <name type="scientific">Enterococcus cecorum</name>
    <dbReference type="NCBI Taxonomy" id="44008"/>
    <lineage>
        <taxon>Bacteria</taxon>
        <taxon>Bacillati</taxon>
        <taxon>Bacillota</taxon>
        <taxon>Bacilli</taxon>
        <taxon>Lactobacillales</taxon>
        <taxon>Enterococcaceae</taxon>
        <taxon>Enterococcus</taxon>
    </lineage>
</organism>
<feature type="transmembrane region" description="Helical" evidence="1">
    <location>
        <begin position="191"/>
        <end position="212"/>
    </location>
</feature>
<comment type="caution">
    <text evidence="3">The sequence shown here is derived from an EMBL/GenBank/DDBJ whole genome shotgun (WGS) entry which is preliminary data.</text>
</comment>
<evidence type="ECO:0000313" key="3">
    <source>
        <dbReference type="EMBL" id="NME50693.1"/>
    </source>
</evidence>
<dbReference type="PANTHER" id="PTHR34473">
    <property type="entry name" value="UPF0699 TRANSMEMBRANE PROTEIN YDBS"/>
    <property type="match status" value="1"/>
</dbReference>
<feature type="transmembrane region" description="Helical" evidence="1">
    <location>
        <begin position="7"/>
        <end position="30"/>
    </location>
</feature>
<dbReference type="AlphaFoldDB" id="A0A7X9NNL6"/>
<proteinExistence type="predicted"/>
<name>A0A7X9NNL6_9ENTE</name>
<dbReference type="EMBL" id="JABAFV010000026">
    <property type="protein sequence ID" value="NME50693.1"/>
    <property type="molecule type" value="Genomic_DNA"/>
</dbReference>
<feature type="transmembrane region" description="Helical" evidence="1">
    <location>
        <begin position="344"/>
        <end position="360"/>
    </location>
</feature>
<evidence type="ECO:0000313" key="4">
    <source>
        <dbReference type="Proteomes" id="UP000588071"/>
    </source>
</evidence>
<dbReference type="RefSeq" id="WP_168931877.1">
    <property type="nucleotide sequence ID" value="NZ_JABAFV010000026.1"/>
</dbReference>
<evidence type="ECO:0000256" key="1">
    <source>
        <dbReference type="SAM" id="Phobius"/>
    </source>
</evidence>
<gene>
    <name evidence="3" type="ORF">HF857_10815</name>
</gene>
<feature type="transmembrane region" description="Helical" evidence="1">
    <location>
        <begin position="321"/>
        <end position="338"/>
    </location>
</feature>
<dbReference type="Proteomes" id="UP000588071">
    <property type="component" value="Unassembled WGS sequence"/>
</dbReference>
<keyword evidence="1" id="KW-0472">Membrane</keyword>
<dbReference type="InterPro" id="IPR005182">
    <property type="entry name" value="YdbS-like_PH"/>
</dbReference>
<dbReference type="Pfam" id="PF03703">
    <property type="entry name" value="bPH_2"/>
    <property type="match status" value="1"/>
</dbReference>
<feature type="domain" description="YdbS-like PH" evidence="2">
    <location>
        <begin position="220"/>
        <end position="293"/>
    </location>
</feature>
<sequence length="446" mass="53109">MRRLSSHILIINSIYVVKNLLISLPFIMYIHDKKNILYFYLFIWGINSIIKLTEYFRIRYKISVREITIETGIIHKKIFSFDKDRNFYFDSINIEQPFLYKLFNQYKIFIVLKQESEHALKVSCVSESEKEKFVEFFKKQLNKKYSSKLVYQPDKKNVLIMAFFSGNLLIAFFFLYDIFENISYLNFKITYNLYYIFFLIFFIFTAIVILQLNRYGKYSIILKKNTVYKKYGLLNKEEKKVELSNVNTIISQQNLFMKLLKLSNIYILTTKNDSSKSELKNLLFPYITIKNLAYIVANYLEEFDILRNILEKIEDEPSSRYIFVDILYATIACSIIYISSIKNLWWLLSIIVLFIIRNYINSYLVAISVKDGVLLYYPGIFIEKKVFILSTGIEIIRYSKNIFTGKYSLVVNSNNIPSKKYVIRGIDRDKFNRIVSNLHSIYKKSN</sequence>
<feature type="transmembrane region" description="Helical" evidence="1">
    <location>
        <begin position="158"/>
        <end position="179"/>
    </location>
</feature>
<dbReference type="PANTHER" id="PTHR34473:SF2">
    <property type="entry name" value="UPF0699 TRANSMEMBRANE PROTEIN YDBT"/>
    <property type="match status" value="1"/>
</dbReference>
<keyword evidence="1" id="KW-1133">Transmembrane helix</keyword>